<keyword evidence="3" id="KW-1185">Reference proteome</keyword>
<dbReference type="AlphaFoldDB" id="A0A811LA70"/>
<accession>A0A811LA70</accession>
<feature type="chain" id="PRO_5035595465" description="Protein amnionless" evidence="1">
    <location>
        <begin position="27"/>
        <end position="184"/>
    </location>
</feature>
<dbReference type="OrthoDB" id="1898221at2759"/>
<dbReference type="InterPro" id="IPR026112">
    <property type="entry name" value="AMN"/>
</dbReference>
<proteinExistence type="predicted"/>
<dbReference type="EMBL" id="CAJFCW020000005">
    <property type="protein sequence ID" value="CAG9121927.1"/>
    <property type="molecule type" value="Genomic_DNA"/>
</dbReference>
<evidence type="ECO:0000256" key="1">
    <source>
        <dbReference type="SAM" id="SignalP"/>
    </source>
</evidence>
<sequence>MLNTNIRILHYPTFLIFSFLLSKGSGDSFIWQKSRSLTDPNRYFEGVLPCEDDNIIIETDDNPAILYLNDDLKVSSIYFQPNGILYFGSSAIIGDQKGDWQCKKNYAVEDAVIKDDEAPSFFDYRSWHQMDLLGRRIKHPKLHALMVPSSDDIAILQTTKPSKITIGNQVQLGRLIFNHKFEGP</sequence>
<dbReference type="Proteomes" id="UP000614601">
    <property type="component" value="Unassembled WGS sequence"/>
</dbReference>
<protein>
    <recommendedName>
        <fullName evidence="4">Protein amnionless</fullName>
    </recommendedName>
</protein>
<evidence type="ECO:0008006" key="4">
    <source>
        <dbReference type="Google" id="ProtNLM"/>
    </source>
</evidence>
<reference evidence="2" key="1">
    <citation type="submission" date="2020-09" db="EMBL/GenBank/DDBJ databases">
        <authorList>
            <person name="Kikuchi T."/>
        </authorList>
    </citation>
    <scope>NUCLEOTIDE SEQUENCE</scope>
    <source>
        <strain evidence="2">SH1</strain>
    </source>
</reference>
<comment type="caution">
    <text evidence="2">The sequence shown here is derived from an EMBL/GenBank/DDBJ whole genome shotgun (WGS) entry which is preliminary data.</text>
</comment>
<organism evidence="2 3">
    <name type="scientific">Bursaphelenchus okinawaensis</name>
    <dbReference type="NCBI Taxonomy" id="465554"/>
    <lineage>
        <taxon>Eukaryota</taxon>
        <taxon>Metazoa</taxon>
        <taxon>Ecdysozoa</taxon>
        <taxon>Nematoda</taxon>
        <taxon>Chromadorea</taxon>
        <taxon>Rhabditida</taxon>
        <taxon>Tylenchina</taxon>
        <taxon>Tylenchomorpha</taxon>
        <taxon>Aphelenchoidea</taxon>
        <taxon>Aphelenchoididae</taxon>
        <taxon>Bursaphelenchus</taxon>
    </lineage>
</organism>
<evidence type="ECO:0000313" key="3">
    <source>
        <dbReference type="Proteomes" id="UP000614601"/>
    </source>
</evidence>
<feature type="signal peptide" evidence="1">
    <location>
        <begin position="1"/>
        <end position="26"/>
    </location>
</feature>
<dbReference type="Pfam" id="PF14828">
    <property type="entry name" value="Amnionless"/>
    <property type="match status" value="1"/>
</dbReference>
<evidence type="ECO:0000313" key="2">
    <source>
        <dbReference type="EMBL" id="CAD5226227.1"/>
    </source>
</evidence>
<dbReference type="EMBL" id="CAJFDH010000005">
    <property type="protein sequence ID" value="CAD5226227.1"/>
    <property type="molecule type" value="Genomic_DNA"/>
</dbReference>
<dbReference type="Proteomes" id="UP000783686">
    <property type="component" value="Unassembled WGS sequence"/>
</dbReference>
<name>A0A811LA70_9BILA</name>
<keyword evidence="1" id="KW-0732">Signal</keyword>
<gene>
    <name evidence="2" type="ORF">BOKJ2_LOCUS11972</name>
</gene>